<feature type="compositionally biased region" description="Polar residues" evidence="1">
    <location>
        <begin position="389"/>
        <end position="405"/>
    </location>
</feature>
<feature type="compositionally biased region" description="Polar residues" evidence="1">
    <location>
        <begin position="88"/>
        <end position="100"/>
    </location>
</feature>
<feature type="region of interest" description="Disordered" evidence="1">
    <location>
        <begin position="88"/>
        <end position="125"/>
    </location>
</feature>
<keyword evidence="3" id="KW-1185">Reference proteome</keyword>
<dbReference type="EMBL" id="ML996571">
    <property type="protein sequence ID" value="KAF2758733.1"/>
    <property type="molecule type" value="Genomic_DNA"/>
</dbReference>
<dbReference type="Proteomes" id="UP000799437">
    <property type="component" value="Unassembled WGS sequence"/>
</dbReference>
<name>A0A6A6W7W3_9PEZI</name>
<dbReference type="AlphaFoldDB" id="A0A6A6W7W3"/>
<evidence type="ECO:0000313" key="3">
    <source>
        <dbReference type="Proteomes" id="UP000799437"/>
    </source>
</evidence>
<sequence length="514" mass="59889">MKNISSIPESEPKPETATLQEVLTLDCDQFRQFLNDCHTSHGFDISRISDLDQYRESEELADLIEKLTSTREQPDSFVNALMKSLSKLAQDTSQSEANRLSQDRDTRTETPSPSPEPGFPRDNGRHEAYCHDALVQAGGRPVVSFARLLQTIEMGQEASTDILRSWLIEADLGKSKVTVPPVFSAQLEDWTTFRGSWQWDNRGQCASDEGFAYFLEAERNMWTHFGEIRFVSASSFESDTRRMWDDQQRHFEVSNKQDFPEYVRAVKKRLTSHHFLQNFELAEDPRRQDAWTTWVEYLNYTYWWQDTHAEIMKAEQPDYQRAWDELIDFDHTNDDEEPPSNKAEWRAARHQICKFVEKTGMYRKYEAYVHRQELRARWILDLLPAMEVASSNQPKKTTHKPGTSGKNKRKTRDNGGAVCDEADSEVDYNRRTVHELKLELKARKISFVGLKLKQHLVRRLQETDRPHSSHKRTKLDGQHDVYRSSTAQPEVGLEVVADPPLRRSGRLRTKRHIE</sequence>
<reference evidence="2" key="1">
    <citation type="journal article" date="2020" name="Stud. Mycol.">
        <title>101 Dothideomycetes genomes: a test case for predicting lifestyles and emergence of pathogens.</title>
        <authorList>
            <person name="Haridas S."/>
            <person name="Albert R."/>
            <person name="Binder M."/>
            <person name="Bloem J."/>
            <person name="Labutti K."/>
            <person name="Salamov A."/>
            <person name="Andreopoulos B."/>
            <person name="Baker S."/>
            <person name="Barry K."/>
            <person name="Bills G."/>
            <person name="Bluhm B."/>
            <person name="Cannon C."/>
            <person name="Castanera R."/>
            <person name="Culley D."/>
            <person name="Daum C."/>
            <person name="Ezra D."/>
            <person name="Gonzalez J."/>
            <person name="Henrissat B."/>
            <person name="Kuo A."/>
            <person name="Liang C."/>
            <person name="Lipzen A."/>
            <person name="Lutzoni F."/>
            <person name="Magnuson J."/>
            <person name="Mondo S."/>
            <person name="Nolan M."/>
            <person name="Ohm R."/>
            <person name="Pangilinan J."/>
            <person name="Park H.-J."/>
            <person name="Ramirez L."/>
            <person name="Alfaro M."/>
            <person name="Sun H."/>
            <person name="Tritt A."/>
            <person name="Yoshinaga Y."/>
            <person name="Zwiers L.-H."/>
            <person name="Turgeon B."/>
            <person name="Goodwin S."/>
            <person name="Spatafora J."/>
            <person name="Crous P."/>
            <person name="Grigoriev I."/>
        </authorList>
    </citation>
    <scope>NUCLEOTIDE SEQUENCE</scope>
    <source>
        <strain evidence="2">CBS 121739</strain>
    </source>
</reference>
<dbReference type="OrthoDB" id="5419928at2759"/>
<evidence type="ECO:0000256" key="1">
    <source>
        <dbReference type="SAM" id="MobiDB-lite"/>
    </source>
</evidence>
<feature type="region of interest" description="Disordered" evidence="1">
    <location>
        <begin position="389"/>
        <end position="419"/>
    </location>
</feature>
<dbReference type="GeneID" id="54486538"/>
<dbReference type="InterPro" id="IPR036361">
    <property type="entry name" value="SAP_dom_sf"/>
</dbReference>
<proteinExistence type="predicted"/>
<accession>A0A6A6W7W3</accession>
<dbReference type="Gene3D" id="1.10.720.30">
    <property type="entry name" value="SAP domain"/>
    <property type="match status" value="1"/>
</dbReference>
<dbReference type="RefSeq" id="XP_033601184.1">
    <property type="nucleotide sequence ID" value="XM_033745484.1"/>
</dbReference>
<evidence type="ECO:0000313" key="2">
    <source>
        <dbReference type="EMBL" id="KAF2758733.1"/>
    </source>
</evidence>
<evidence type="ECO:0008006" key="4">
    <source>
        <dbReference type="Google" id="ProtNLM"/>
    </source>
</evidence>
<feature type="region of interest" description="Disordered" evidence="1">
    <location>
        <begin position="459"/>
        <end position="482"/>
    </location>
</feature>
<protein>
    <recommendedName>
        <fullName evidence="4">SAP domain-containing protein</fullName>
    </recommendedName>
</protein>
<gene>
    <name evidence="2" type="ORF">EJ05DRAFT_485827</name>
</gene>
<organism evidence="2 3">
    <name type="scientific">Pseudovirgaria hyperparasitica</name>
    <dbReference type="NCBI Taxonomy" id="470096"/>
    <lineage>
        <taxon>Eukaryota</taxon>
        <taxon>Fungi</taxon>
        <taxon>Dikarya</taxon>
        <taxon>Ascomycota</taxon>
        <taxon>Pezizomycotina</taxon>
        <taxon>Dothideomycetes</taxon>
        <taxon>Dothideomycetes incertae sedis</taxon>
        <taxon>Acrospermales</taxon>
        <taxon>Acrospermaceae</taxon>
        <taxon>Pseudovirgaria</taxon>
    </lineage>
</organism>